<dbReference type="FunFam" id="1.10.10.1210:FF:000001">
    <property type="entry name" value="melanoma-associated antigen D1"/>
    <property type="match status" value="1"/>
</dbReference>
<dbReference type="PANTHER" id="PTHR11736:SF164">
    <property type="entry name" value="MELANOMA-ASSOCIATED ANTIGEN B1"/>
    <property type="match status" value="1"/>
</dbReference>
<feature type="region of interest" description="Disordered" evidence="2">
    <location>
        <begin position="343"/>
        <end position="362"/>
    </location>
</feature>
<dbReference type="InParanoid" id="A0A6P3F843"/>
<feature type="domain" description="MAGE" evidence="3">
    <location>
        <begin position="140"/>
        <end position="339"/>
    </location>
</feature>
<dbReference type="GO" id="GO:0005634">
    <property type="term" value="C:nucleus"/>
    <property type="evidence" value="ECO:0007669"/>
    <property type="project" value="TreeGrafter"/>
</dbReference>
<dbReference type="InterPro" id="IPR002190">
    <property type="entry name" value="MHD_dom"/>
</dbReference>
<dbReference type="PANTHER" id="PTHR11736">
    <property type="entry name" value="MELANOMA-ASSOCIATED ANTIGEN MAGE ANTIGEN"/>
    <property type="match status" value="1"/>
</dbReference>
<evidence type="ECO:0000313" key="4">
    <source>
        <dbReference type="Proteomes" id="UP000515203"/>
    </source>
</evidence>
<evidence type="ECO:0000256" key="1">
    <source>
        <dbReference type="ARBA" id="ARBA00084104"/>
    </source>
</evidence>
<dbReference type="Proteomes" id="UP000515203">
    <property type="component" value="Unplaced"/>
</dbReference>
<gene>
    <name evidence="5" type="primary">LOC101587169</name>
</gene>
<dbReference type="InterPro" id="IPR021072">
    <property type="entry name" value="MAGE_N"/>
</dbReference>
<dbReference type="InterPro" id="IPR041898">
    <property type="entry name" value="MAGE_WH1"/>
</dbReference>
<organism evidence="4 5">
    <name type="scientific">Octodon degus</name>
    <name type="common">Degu</name>
    <name type="synonym">Sciurus degus</name>
    <dbReference type="NCBI Taxonomy" id="10160"/>
    <lineage>
        <taxon>Eukaryota</taxon>
        <taxon>Metazoa</taxon>
        <taxon>Chordata</taxon>
        <taxon>Craniata</taxon>
        <taxon>Vertebrata</taxon>
        <taxon>Euteleostomi</taxon>
        <taxon>Mammalia</taxon>
        <taxon>Eutheria</taxon>
        <taxon>Euarchontoglires</taxon>
        <taxon>Glires</taxon>
        <taxon>Rodentia</taxon>
        <taxon>Hystricomorpha</taxon>
        <taxon>Octodontidae</taxon>
        <taxon>Octodon</taxon>
    </lineage>
</organism>
<name>A0A6P3F843_OCTDE</name>
<accession>A0A6P3F843</accession>
<feature type="region of interest" description="Disordered" evidence="2">
    <location>
        <begin position="1"/>
        <end position="131"/>
    </location>
</feature>
<dbReference type="SMART" id="SM01373">
    <property type="entry name" value="MAGE"/>
    <property type="match status" value="1"/>
</dbReference>
<dbReference type="SMART" id="SM01392">
    <property type="entry name" value="MAGE_N"/>
    <property type="match status" value="1"/>
</dbReference>
<dbReference type="InterPro" id="IPR041899">
    <property type="entry name" value="MAGE_WH2"/>
</dbReference>
<reference evidence="5" key="1">
    <citation type="submission" date="2025-08" db="UniProtKB">
        <authorList>
            <consortium name="RefSeq"/>
        </authorList>
    </citation>
    <scope>IDENTIFICATION</scope>
</reference>
<dbReference type="GeneID" id="101587169"/>
<dbReference type="InterPro" id="IPR037445">
    <property type="entry name" value="MAGE"/>
</dbReference>
<dbReference type="RefSeq" id="XP_004631466.1">
    <property type="nucleotide sequence ID" value="XM_004631409.1"/>
</dbReference>
<evidence type="ECO:0000313" key="5">
    <source>
        <dbReference type="RefSeq" id="XP_004631466.1"/>
    </source>
</evidence>
<dbReference type="PROSITE" id="PS50838">
    <property type="entry name" value="MAGE"/>
    <property type="match status" value="1"/>
</dbReference>
<evidence type="ECO:0000259" key="3">
    <source>
        <dbReference type="PROSITE" id="PS50838"/>
    </source>
</evidence>
<dbReference type="Gene3D" id="1.10.10.1210">
    <property type="entry name" value="MAGE homology domain, winged helix WH2 motif"/>
    <property type="match status" value="1"/>
</dbReference>
<keyword evidence="4" id="KW-1185">Reference proteome</keyword>
<feature type="compositionally biased region" description="Low complexity" evidence="2">
    <location>
        <begin position="23"/>
        <end position="39"/>
    </location>
</feature>
<evidence type="ECO:0000256" key="2">
    <source>
        <dbReference type="SAM" id="MobiDB-lite"/>
    </source>
</evidence>
<dbReference type="AlphaFoldDB" id="A0A6P3F843"/>
<dbReference type="Pfam" id="PF12440">
    <property type="entry name" value="MAGE_N"/>
    <property type="match status" value="1"/>
</dbReference>
<dbReference type="Pfam" id="PF01454">
    <property type="entry name" value="MAGE"/>
    <property type="match status" value="1"/>
</dbReference>
<keyword evidence="1" id="KW-0825">Tumor antigen</keyword>
<dbReference type="Gene3D" id="1.10.10.1200">
    <property type="entry name" value="MAGE homology domain, winged helix WH1 motif"/>
    <property type="match status" value="1"/>
</dbReference>
<dbReference type="OrthoDB" id="205198at2759"/>
<protein>
    <submittedName>
        <fullName evidence="5">Melanoma-associated antigen B2-like</fullName>
    </submittedName>
</protein>
<sequence length="362" mass="39441">MPRGHKSKLRVQAKRRQARSENQPAQEAQAPGAQGGEAPSCCGLSEEAAPSSSVGLVPQKSEEASLSSSVGFIAQKSEEAAPSSSVGLVPQKAEAAPSHATQAGAPSQKKSGKGAKGKKPERAASSNARPSIESLVKDLHMKKAGKLMHYMLYSYKIKEPILKGEMLKIIHKRFRPEYPEILKIAADRVELLFGLELVEVKPGGGSYALVTKVDGPHDVSAFTGLSFPVNGLLMPLLGLIFLNGNSAPEEVIWDFLSVLDMFDGTEHVIFGEPRNIITRDLVKLGYLVYRREPHSDPPCYEFLWGPRAYAETSKMKVLEFLAKINETIPSAFPTHYEEALREEEEWAKEKAAASRGPTSPLP</sequence>
<feature type="compositionally biased region" description="Basic residues" evidence="2">
    <location>
        <begin position="1"/>
        <end position="17"/>
    </location>
</feature>
<dbReference type="FunCoup" id="A0A6P3F843">
    <property type="interactions" value="278"/>
</dbReference>
<dbReference type="FunFam" id="1.10.10.1200:FF:000007">
    <property type="entry name" value="Melanoma-associated antigen C2"/>
    <property type="match status" value="1"/>
</dbReference>
<feature type="compositionally biased region" description="Basic residues" evidence="2">
    <location>
        <begin position="110"/>
        <end position="119"/>
    </location>
</feature>
<proteinExistence type="predicted"/>
<dbReference type="GO" id="GO:0000122">
    <property type="term" value="P:negative regulation of transcription by RNA polymerase II"/>
    <property type="evidence" value="ECO:0007669"/>
    <property type="project" value="TreeGrafter"/>
</dbReference>